<dbReference type="GO" id="GO:0098621">
    <property type="term" value="F:O-phosphoseryl-tRNA(Sec) selenium transferase activity"/>
    <property type="evidence" value="ECO:0007669"/>
    <property type="project" value="UniProtKB-EC"/>
</dbReference>
<dbReference type="GO" id="GO:0001514">
    <property type="term" value="P:selenocysteine incorporation"/>
    <property type="evidence" value="ECO:0007669"/>
    <property type="project" value="TreeGrafter"/>
</dbReference>
<evidence type="ECO:0000256" key="16">
    <source>
        <dbReference type="ARBA" id="ARBA00048808"/>
    </source>
</evidence>
<organism evidence="19 20">
    <name type="scientific">Chrysochromulina tobinii</name>
    <dbReference type="NCBI Taxonomy" id="1460289"/>
    <lineage>
        <taxon>Eukaryota</taxon>
        <taxon>Haptista</taxon>
        <taxon>Haptophyta</taxon>
        <taxon>Prymnesiophyceae</taxon>
        <taxon>Prymnesiales</taxon>
        <taxon>Chrysochromulinaceae</taxon>
        <taxon>Chrysochromulina</taxon>
    </lineage>
</organism>
<evidence type="ECO:0000256" key="9">
    <source>
        <dbReference type="ARBA" id="ARBA00022884"/>
    </source>
</evidence>
<feature type="binding site" evidence="17">
    <location>
        <position position="420"/>
    </location>
    <ligand>
        <name>tRNA</name>
        <dbReference type="ChEBI" id="CHEBI:17843"/>
    </ligand>
</feature>
<comment type="cofactor">
    <cofactor evidence="1 18">
        <name>pyridoxal 5'-phosphate</name>
        <dbReference type="ChEBI" id="CHEBI:597326"/>
    </cofactor>
</comment>
<dbReference type="GO" id="GO:0001717">
    <property type="term" value="P:conversion of seryl-tRNAsec to selenocys-tRNAsec"/>
    <property type="evidence" value="ECO:0007669"/>
    <property type="project" value="InterPro"/>
</dbReference>
<feature type="binding site" evidence="17">
    <location>
        <position position="97"/>
    </location>
    <ligand>
        <name>substrate</name>
    </ligand>
</feature>
<evidence type="ECO:0000256" key="3">
    <source>
        <dbReference type="ARBA" id="ARBA00004822"/>
    </source>
</evidence>
<keyword evidence="8 19" id="KW-0808">Transferase</keyword>
<feature type="binding site" evidence="17">
    <location>
        <position position="225"/>
    </location>
    <ligand>
        <name>tRNA</name>
        <dbReference type="ChEBI" id="CHEBI:17843"/>
    </ligand>
</feature>
<dbReference type="NCBIfam" id="TIGR03531">
    <property type="entry name" value="selenium_SpcS"/>
    <property type="match status" value="1"/>
</dbReference>
<feature type="modified residue" description="N6-(pyridoxal phosphate)lysine" evidence="18">
    <location>
        <position position="238"/>
    </location>
</feature>
<dbReference type="OrthoDB" id="10263545at2759"/>
<dbReference type="Pfam" id="PF05889">
    <property type="entry name" value="SepSecS"/>
    <property type="match status" value="2"/>
</dbReference>
<dbReference type="AlphaFoldDB" id="A0A0M0K8P8"/>
<feature type="binding site" evidence="17">
    <location>
        <position position="271"/>
    </location>
    <ligand>
        <name>tRNA</name>
        <dbReference type="ChEBI" id="CHEBI:17843"/>
    </ligand>
</feature>
<evidence type="ECO:0000256" key="17">
    <source>
        <dbReference type="PIRSR" id="PIRSR017689-1"/>
    </source>
</evidence>
<feature type="binding site" evidence="17">
    <location>
        <position position="98"/>
    </location>
    <ligand>
        <name>substrate</name>
    </ligand>
</feature>
<dbReference type="PIRSF" id="PIRSF017689">
    <property type="entry name" value="SepSecS"/>
    <property type="match status" value="1"/>
</dbReference>
<sequence length="430" mass="45932">MNDEVFALATQLVSPSYVAQAQQARRARETKFKSLLAQRRLPDNGWDEGTLRLLLEELALMDSNAFIGNAGVGEREARIACPLVRSRHFGFGHGIGRSGDIAEEQPKAAGSSLLYKLTNFLAADAIKRAGALSVNVNCLVLPVATGMTVTLTMLALRAMRPAAKYVVWPRIDQKSCLKAVAAAGCTPLVVESLLEGDELRTNVPGVRARIEECTQCMKAIAAASKHGRLDAFIQSTDKNFLVPVGGAILASCSAEFGAALIAKVSATYPGRASIAPILDLFITLLHLGADGWASLLERRQRLLPIFRERLGALAASHGERLLVTPNNSISMAVTLTSGGGGRSVTAMGAQLWVRLISGARICAPDAKKKSVAGIAFTNYGSHCDAYPVAYFTAACALGATEEDLDLFLKRLDKTLKEWKKMKPLAAESPA</sequence>
<dbReference type="UniPathway" id="UPA00906">
    <property type="reaction ID" value="UER00898"/>
</dbReference>
<protein>
    <recommendedName>
        <fullName evidence="6">O-phosphoseryl-tRNA(Sec) selenium transferase</fullName>
        <ecNumber evidence="5">2.9.1.2</ecNumber>
    </recommendedName>
    <alternativeName>
        <fullName evidence="13">Selenocysteine synthase</fullName>
    </alternativeName>
    <alternativeName>
        <fullName evidence="14">Selenocysteinyl-tRNA(Sec) synthase</fullName>
    </alternativeName>
    <alternativeName>
        <fullName evidence="15">Sep-tRNA:Sec-tRNA synthase</fullName>
    </alternativeName>
</protein>
<comment type="catalytic activity">
    <reaction evidence="16">
        <text>O-phospho-L-seryl-tRNA(Sec) + selenophosphate + H2O = L-selenocysteinyl-tRNA(Sec) + 2 phosphate</text>
        <dbReference type="Rhea" id="RHEA:25041"/>
        <dbReference type="Rhea" id="RHEA-COMP:9743"/>
        <dbReference type="Rhea" id="RHEA-COMP:9947"/>
        <dbReference type="ChEBI" id="CHEBI:15377"/>
        <dbReference type="ChEBI" id="CHEBI:16144"/>
        <dbReference type="ChEBI" id="CHEBI:43474"/>
        <dbReference type="ChEBI" id="CHEBI:78551"/>
        <dbReference type="ChEBI" id="CHEBI:78573"/>
        <dbReference type="EC" id="2.9.1.2"/>
    </reaction>
</comment>
<comment type="caution">
    <text evidence="19">The sequence shown here is derived from an EMBL/GenBank/DDBJ whole genome shotgun (WGS) entry which is preliminary data.</text>
</comment>
<proteinExistence type="inferred from homology"/>
<comment type="function">
    <text evidence="2">Converts O-phosphoseryl-tRNA(Sec) to selenocysteinyl-tRNA(Sec) required for selenoprotein biosynthesis.</text>
</comment>
<evidence type="ECO:0000256" key="13">
    <source>
        <dbReference type="ARBA" id="ARBA00030669"/>
    </source>
</evidence>
<evidence type="ECO:0000256" key="1">
    <source>
        <dbReference type="ARBA" id="ARBA00001933"/>
    </source>
</evidence>
<evidence type="ECO:0000256" key="5">
    <source>
        <dbReference type="ARBA" id="ARBA00012464"/>
    </source>
</evidence>
<feature type="binding site" evidence="17">
    <location>
        <position position="105"/>
    </location>
    <ligand>
        <name>substrate</name>
    </ligand>
</feature>
<evidence type="ECO:0000256" key="14">
    <source>
        <dbReference type="ARBA" id="ARBA00032048"/>
    </source>
</evidence>
<evidence type="ECO:0000313" key="19">
    <source>
        <dbReference type="EMBL" id="KOO35236.1"/>
    </source>
</evidence>
<dbReference type="InterPro" id="IPR019872">
    <property type="entry name" value="Sec-tRNA_Se_transferase"/>
</dbReference>
<evidence type="ECO:0000256" key="4">
    <source>
        <dbReference type="ARBA" id="ARBA00007037"/>
    </source>
</evidence>
<dbReference type="InterPro" id="IPR008829">
    <property type="entry name" value="SepSecS/SepCysS"/>
</dbReference>
<evidence type="ECO:0000313" key="20">
    <source>
        <dbReference type="Proteomes" id="UP000037460"/>
    </source>
</evidence>
<name>A0A0M0K8P8_9EUKA</name>
<feature type="non-terminal residue" evidence="19">
    <location>
        <position position="430"/>
    </location>
</feature>
<dbReference type="EMBL" id="JWZX01000938">
    <property type="protein sequence ID" value="KOO35236.1"/>
    <property type="molecule type" value="Genomic_DNA"/>
</dbReference>
<dbReference type="InterPro" id="IPR015424">
    <property type="entry name" value="PyrdxlP-dep_Trfase"/>
</dbReference>
<feature type="site" description="May act as a substrate filter by repelling compounds with a negatively charged alpha-carboxylate" evidence="18">
    <location>
        <position position="74"/>
    </location>
</feature>
<dbReference type="PANTHER" id="PTHR12944:SF2">
    <property type="entry name" value="O-PHOSPHOSERYL-TRNA(SEC) SELENIUM TRANSFERASE"/>
    <property type="match status" value="1"/>
</dbReference>
<accession>A0A0M0K8P8</accession>
<dbReference type="InterPro" id="IPR015421">
    <property type="entry name" value="PyrdxlP-dep_Trfase_major"/>
</dbReference>
<keyword evidence="7 18" id="KW-0820">tRNA-binding</keyword>
<keyword evidence="9 18" id="KW-0694">RNA-binding</keyword>
<dbReference type="PANTHER" id="PTHR12944">
    <property type="entry name" value="SOLUBLE LIVER ANTIGEN/LIVER PANCREAS ANTIGEN"/>
    <property type="match status" value="1"/>
</dbReference>
<dbReference type="GO" id="GO:0000049">
    <property type="term" value="F:tRNA binding"/>
    <property type="evidence" value="ECO:0007669"/>
    <property type="project" value="UniProtKB-KW"/>
</dbReference>
<gene>
    <name evidence="19" type="ORF">Ctob_007692</name>
</gene>
<evidence type="ECO:0000256" key="12">
    <source>
        <dbReference type="ARBA" id="ARBA00023266"/>
    </source>
</evidence>
<comment type="similarity">
    <text evidence="4">Belongs to the SepSecS family.</text>
</comment>
<reference evidence="20" key="1">
    <citation type="journal article" date="2015" name="PLoS Genet.">
        <title>Genome Sequence and Transcriptome Analyses of Chrysochromulina tobin: Metabolic Tools for Enhanced Algal Fitness in the Prominent Order Prymnesiales (Haptophyceae).</title>
        <authorList>
            <person name="Hovde B.T."/>
            <person name="Deodato C.R."/>
            <person name="Hunsperger H.M."/>
            <person name="Ryken S.A."/>
            <person name="Yost W."/>
            <person name="Jha R.K."/>
            <person name="Patterson J."/>
            <person name="Monnat R.J. Jr."/>
            <person name="Barlow S.B."/>
            <person name="Starkenburg S.R."/>
            <person name="Cattolico R.A."/>
        </authorList>
    </citation>
    <scope>NUCLEOTIDE SEQUENCE</scope>
    <source>
        <strain evidence="20">CCMP291</strain>
    </source>
</reference>
<evidence type="ECO:0000256" key="8">
    <source>
        <dbReference type="ARBA" id="ARBA00022679"/>
    </source>
</evidence>
<evidence type="ECO:0000256" key="10">
    <source>
        <dbReference type="ARBA" id="ARBA00022898"/>
    </source>
</evidence>
<dbReference type="Proteomes" id="UP000037460">
    <property type="component" value="Unassembled WGS sequence"/>
</dbReference>
<evidence type="ECO:0000256" key="15">
    <source>
        <dbReference type="ARBA" id="ARBA00032693"/>
    </source>
</evidence>
<evidence type="ECO:0000256" key="11">
    <source>
        <dbReference type="ARBA" id="ARBA00022917"/>
    </source>
</evidence>
<feature type="binding site" evidence="17">
    <location>
        <position position="354"/>
    </location>
    <ligand>
        <name>tRNA</name>
        <dbReference type="ChEBI" id="CHEBI:17843"/>
    </ligand>
</feature>
<evidence type="ECO:0000256" key="2">
    <source>
        <dbReference type="ARBA" id="ARBA00002552"/>
    </source>
</evidence>
<comment type="pathway">
    <text evidence="3">Aminoacyl-tRNA biosynthesis; selenocysteinyl-tRNA(Sec) biosynthesis; selenocysteinyl-tRNA(Sec) from L-seryl-tRNA(Sec) (archaeal/eukaryal route): step 2/2.</text>
</comment>
<evidence type="ECO:0000256" key="6">
    <source>
        <dbReference type="ARBA" id="ARBA00021963"/>
    </source>
</evidence>
<dbReference type="Gene3D" id="3.40.640.10">
    <property type="entry name" value="Type I PLP-dependent aspartate aminotransferase-like (Major domain)"/>
    <property type="match status" value="2"/>
</dbReference>
<feature type="binding site" evidence="17">
    <location>
        <position position="75"/>
    </location>
    <ligand>
        <name>pyridoxal 5'-phosphate</name>
        <dbReference type="ChEBI" id="CHEBI:597326"/>
    </ligand>
</feature>
<keyword evidence="10 18" id="KW-0663">Pyridoxal phosphate</keyword>
<keyword evidence="11" id="KW-0648">Protein biosynthesis</keyword>
<dbReference type="SUPFAM" id="SSF53383">
    <property type="entry name" value="PLP-dependent transferases"/>
    <property type="match status" value="1"/>
</dbReference>
<dbReference type="EC" id="2.9.1.2" evidence="5"/>
<evidence type="ECO:0000256" key="7">
    <source>
        <dbReference type="ARBA" id="ARBA00022555"/>
    </source>
</evidence>
<keyword evidence="12" id="KW-0711">Selenium</keyword>
<evidence type="ECO:0000256" key="18">
    <source>
        <dbReference type="PIRSR" id="PIRSR017689-50"/>
    </source>
</evidence>
<keyword evidence="20" id="KW-1185">Reference proteome</keyword>